<reference evidence="3 5" key="2">
    <citation type="submission" date="2016-10" db="EMBL/GenBank/DDBJ databases">
        <authorList>
            <person name="de Groot N.N."/>
        </authorList>
    </citation>
    <scope>NUCLEOTIDE SEQUENCE [LARGE SCALE GENOMIC DNA]</scope>
    <source>
        <strain evidence="3 5">DSM 25947</strain>
    </source>
</reference>
<evidence type="ECO:0000313" key="3">
    <source>
        <dbReference type="EMBL" id="SES76393.1"/>
    </source>
</evidence>
<dbReference type="Proteomes" id="UP000181981">
    <property type="component" value="Unassembled WGS sequence"/>
</dbReference>
<feature type="chain" id="PRO_5010515120" evidence="1">
    <location>
        <begin position="23"/>
        <end position="187"/>
    </location>
</feature>
<evidence type="ECO:0000313" key="5">
    <source>
        <dbReference type="Proteomes" id="UP000181981"/>
    </source>
</evidence>
<dbReference type="HOGENOM" id="CLU_121843_0_0_10"/>
<gene>
    <name evidence="2" type="ORF">FH5T_09410</name>
    <name evidence="3" type="ORF">SAMN05444285_10214</name>
</gene>
<name>X5DWZ1_9BACT</name>
<dbReference type="Proteomes" id="UP000023772">
    <property type="component" value="Chromosome"/>
</dbReference>
<dbReference type="RefSeq" id="WP_051567739.1">
    <property type="nucleotide sequence ID" value="NZ_FOHT01000002.1"/>
</dbReference>
<dbReference type="eggNOG" id="ENOG5032V86">
    <property type="taxonomic scope" value="Bacteria"/>
</dbReference>
<organism evidence="3 5">
    <name type="scientific">Draconibacterium orientale</name>
    <dbReference type="NCBI Taxonomy" id="1168034"/>
    <lineage>
        <taxon>Bacteria</taxon>
        <taxon>Pseudomonadati</taxon>
        <taxon>Bacteroidota</taxon>
        <taxon>Bacteroidia</taxon>
        <taxon>Marinilabiliales</taxon>
        <taxon>Prolixibacteraceae</taxon>
        <taxon>Draconibacterium</taxon>
    </lineage>
</organism>
<keyword evidence="4" id="KW-1185">Reference proteome</keyword>
<sequence length="187" mass="19981">MKFLSKIIIVGILGLITLNSFAQNSAKHNIDIRIPEVALLGLVADNSNVTRIHTKSNNVAENSVSFADETDVNSVWINYSSVKKTQSAPRRITAFVQGDIPEGIQLKVSASAASPNGKGELGQSKGSTVLGEQPTEIIGDIGSCYTGQGVQHGHNLVYSLAIDETEVELVALNNENVTFNIVYTLAD</sequence>
<protein>
    <submittedName>
        <fullName evidence="3">Uncharacterized protein</fullName>
    </submittedName>
</protein>
<accession>X5DWZ1</accession>
<dbReference type="EMBL" id="FOHT01000002">
    <property type="protein sequence ID" value="SES76393.1"/>
    <property type="molecule type" value="Genomic_DNA"/>
</dbReference>
<evidence type="ECO:0000256" key="1">
    <source>
        <dbReference type="SAM" id="SignalP"/>
    </source>
</evidence>
<proteinExistence type="predicted"/>
<reference evidence="2 4" key="1">
    <citation type="submission" date="2014-03" db="EMBL/GenBank/DDBJ databases">
        <title>Complete genome sequence of a deeply braunched marine Bacteroidia bacterium Draconibacterium orientale type strain FH5T.</title>
        <authorList>
            <person name="Li X."/>
            <person name="Wang X."/>
            <person name="Xie Z."/>
            <person name="Du Z."/>
            <person name="Chen G."/>
        </authorList>
    </citation>
    <scope>NUCLEOTIDE SEQUENCE [LARGE SCALE GENOMIC DNA]</scope>
    <source>
        <strain evidence="2 4">FH5</strain>
    </source>
</reference>
<feature type="signal peptide" evidence="1">
    <location>
        <begin position="1"/>
        <end position="22"/>
    </location>
</feature>
<dbReference type="KEGG" id="dori:FH5T_09410"/>
<dbReference type="EMBL" id="CP007451">
    <property type="protein sequence ID" value="AHW59740.1"/>
    <property type="molecule type" value="Genomic_DNA"/>
</dbReference>
<dbReference type="OrthoDB" id="1120212at2"/>
<evidence type="ECO:0000313" key="4">
    <source>
        <dbReference type="Proteomes" id="UP000023772"/>
    </source>
</evidence>
<evidence type="ECO:0000313" key="2">
    <source>
        <dbReference type="EMBL" id="AHW59740.1"/>
    </source>
</evidence>
<keyword evidence="1" id="KW-0732">Signal</keyword>
<dbReference type="AlphaFoldDB" id="X5DWZ1"/>
<dbReference type="STRING" id="1168034.FH5T_09410"/>